<organism evidence="1 2">
    <name type="scientific">Bartonella raoultii</name>
    <dbReference type="NCBI Taxonomy" id="1457020"/>
    <lineage>
        <taxon>Bacteria</taxon>
        <taxon>Pseudomonadati</taxon>
        <taxon>Pseudomonadota</taxon>
        <taxon>Alphaproteobacteria</taxon>
        <taxon>Hyphomicrobiales</taxon>
        <taxon>Bartonellaceae</taxon>
        <taxon>Bartonella</taxon>
    </lineage>
</organism>
<name>A0ABS7I925_9HYPH</name>
<reference evidence="1 2" key="1">
    <citation type="submission" date="2021-08" db="EMBL/GenBank/DDBJ databases">
        <title>Bartonella raoulti 094 sp. nov.</title>
        <authorList>
            <person name="Zgheib R."/>
            <person name="Hammoud A."/>
        </authorList>
    </citation>
    <scope>NUCLEOTIDE SEQUENCE [LARGE SCALE GENOMIC DNA]</scope>
    <source>
        <strain evidence="1 2">094</strain>
    </source>
</reference>
<comment type="caution">
    <text evidence="1">The sequence shown here is derived from an EMBL/GenBank/DDBJ whole genome shotgun (WGS) entry which is preliminary data.</text>
</comment>
<accession>A0ABS7I925</accession>
<dbReference type="EMBL" id="JAIFRO010000004">
    <property type="protein sequence ID" value="MBX4335932.1"/>
    <property type="molecule type" value="Genomic_DNA"/>
</dbReference>
<keyword evidence="2" id="KW-1185">Reference proteome</keyword>
<proteinExistence type="predicted"/>
<evidence type="ECO:0000313" key="2">
    <source>
        <dbReference type="Proteomes" id="UP000746918"/>
    </source>
</evidence>
<gene>
    <name evidence="1" type="ORF">K3248_04940</name>
</gene>
<sequence>MDIAKLCGIPELGKWIKEQGPHMSFYLYKKGFSIPDFYIQFQIGEDKTSIINSVIQALSDLLKDTEIIKFRINEYDEEIKKFARKIRKKF</sequence>
<dbReference type="Proteomes" id="UP000746918">
    <property type="component" value="Unassembled WGS sequence"/>
</dbReference>
<protein>
    <submittedName>
        <fullName evidence="1">Uncharacterized protein</fullName>
    </submittedName>
</protein>
<evidence type="ECO:0000313" key="1">
    <source>
        <dbReference type="EMBL" id="MBX4335932.1"/>
    </source>
</evidence>
<dbReference type="RefSeq" id="WP_220717290.1">
    <property type="nucleotide sequence ID" value="NZ_JAIFRO010000004.1"/>
</dbReference>